<keyword evidence="2" id="KW-1185">Reference proteome</keyword>
<name>A0AAD8ZYQ9_9PEZI</name>
<organism evidence="1 2">
    <name type="scientific">Colletotrichum chrysophilum</name>
    <dbReference type="NCBI Taxonomy" id="1836956"/>
    <lineage>
        <taxon>Eukaryota</taxon>
        <taxon>Fungi</taxon>
        <taxon>Dikarya</taxon>
        <taxon>Ascomycota</taxon>
        <taxon>Pezizomycotina</taxon>
        <taxon>Sordariomycetes</taxon>
        <taxon>Hypocreomycetidae</taxon>
        <taxon>Glomerellales</taxon>
        <taxon>Glomerellaceae</taxon>
        <taxon>Colletotrichum</taxon>
        <taxon>Colletotrichum gloeosporioides species complex</taxon>
    </lineage>
</organism>
<accession>A0AAD8ZYQ9</accession>
<proteinExistence type="predicted"/>
<reference evidence="1" key="1">
    <citation type="submission" date="2023-01" db="EMBL/GenBank/DDBJ databases">
        <title>Colletotrichum chrysophilum M932 genome sequence.</title>
        <authorList>
            <person name="Baroncelli R."/>
        </authorList>
    </citation>
    <scope>NUCLEOTIDE SEQUENCE</scope>
    <source>
        <strain evidence="1">M932</strain>
    </source>
</reference>
<evidence type="ECO:0000313" key="1">
    <source>
        <dbReference type="EMBL" id="KAK1838077.1"/>
    </source>
</evidence>
<evidence type="ECO:0000313" key="2">
    <source>
        <dbReference type="Proteomes" id="UP001243330"/>
    </source>
</evidence>
<dbReference type="Proteomes" id="UP001243330">
    <property type="component" value="Unassembled WGS sequence"/>
</dbReference>
<gene>
    <name evidence="1" type="ORF">CCHR01_19298</name>
</gene>
<comment type="caution">
    <text evidence="1">The sequence shown here is derived from an EMBL/GenBank/DDBJ whole genome shotgun (WGS) entry which is preliminary data.</text>
</comment>
<dbReference type="EMBL" id="JAQOWY010000916">
    <property type="protein sequence ID" value="KAK1838077.1"/>
    <property type="molecule type" value="Genomic_DNA"/>
</dbReference>
<dbReference type="AlphaFoldDB" id="A0AAD8ZYQ9"/>
<sequence length="129" mass="13926">MLPSHEHQLRANTRQASIRQLLFVSLGSSMPVAARPLTSRPCHGHDTPGSYTRGWLGKAKRISNEPSKLDSMLSSVASAQPRAPLYILDGACGWLPGEQRAIFMPAVSQHTAPVAQADTAPRSEVLSSR</sequence>
<protein>
    <submittedName>
        <fullName evidence="1">Uncharacterized protein</fullName>
    </submittedName>
</protein>